<dbReference type="Gene3D" id="2.40.10.10">
    <property type="entry name" value="Trypsin-like serine proteases"/>
    <property type="match status" value="1"/>
</dbReference>
<comment type="similarity">
    <text evidence="1 7">Belongs to the peptidase S46 family.</text>
</comment>
<dbReference type="InterPro" id="IPR043504">
    <property type="entry name" value="Peptidase_S1_PA_chymotrypsin"/>
</dbReference>
<keyword evidence="6 7" id="KW-0720">Serine protease</keyword>
<accession>A0A1V9EY91</accession>
<protein>
    <recommendedName>
        <fullName evidence="7">Dipeptidyl-peptidase</fullName>
        <ecNumber evidence="7">3.4.14.-</ecNumber>
    </recommendedName>
</protein>
<dbReference type="STRING" id="354355.SAMN05660816_00886"/>
<dbReference type="SUPFAM" id="SSF50494">
    <property type="entry name" value="Trypsin-like serine proteases"/>
    <property type="match status" value="1"/>
</dbReference>
<dbReference type="OrthoDB" id="9805367at2"/>
<keyword evidence="4 7" id="KW-0732">Signal</keyword>
<gene>
    <name evidence="8" type="ORF">A4H97_00320</name>
</gene>
<dbReference type="GO" id="GO:0043171">
    <property type="term" value="P:peptide catabolic process"/>
    <property type="evidence" value="ECO:0007669"/>
    <property type="project" value="UniProtKB-UniRule"/>
</dbReference>
<dbReference type="Proteomes" id="UP000192610">
    <property type="component" value="Unassembled WGS sequence"/>
</dbReference>
<evidence type="ECO:0000256" key="1">
    <source>
        <dbReference type="ARBA" id="ARBA00010491"/>
    </source>
</evidence>
<reference evidence="9" key="1">
    <citation type="submission" date="2016-04" db="EMBL/GenBank/DDBJ databases">
        <authorList>
            <person name="Chen L."/>
            <person name="Zhuang W."/>
            <person name="Wang G."/>
        </authorList>
    </citation>
    <scope>NUCLEOTIDE SEQUENCE [LARGE SCALE GENOMIC DNA]</scope>
    <source>
        <strain evidence="9">17621</strain>
    </source>
</reference>
<comment type="caution">
    <text evidence="8">The sequence shown here is derived from an EMBL/GenBank/DDBJ whole genome shotgun (WGS) entry which is preliminary data.</text>
</comment>
<comment type="function">
    <text evidence="7">Catalyzes the removal of dipeptides from the N-terminus of oligopeptides.</text>
</comment>
<dbReference type="InterPro" id="IPR019500">
    <property type="entry name" value="Pep_S46"/>
</dbReference>
<dbReference type="RefSeq" id="WP_081199843.1">
    <property type="nucleotide sequence ID" value="NZ_FOCZ01000001.1"/>
</dbReference>
<keyword evidence="5 7" id="KW-0378">Hydrolase</keyword>
<name>A0A1V9EY91_9BACT</name>
<dbReference type="PANTHER" id="PTHR38469:SF1">
    <property type="entry name" value="PERIPLASMIC PEPTIDASE SUBFAMILY S1B"/>
    <property type="match status" value="1"/>
</dbReference>
<keyword evidence="2 7" id="KW-0031">Aminopeptidase</keyword>
<dbReference type="Pfam" id="PF10459">
    <property type="entry name" value="Peptidase_S46"/>
    <property type="match status" value="1"/>
</dbReference>
<dbReference type="GO" id="GO:0070009">
    <property type="term" value="F:serine-type aminopeptidase activity"/>
    <property type="evidence" value="ECO:0007669"/>
    <property type="project" value="UniProtKB-UniRule"/>
</dbReference>
<dbReference type="AlphaFoldDB" id="A0A1V9EY91"/>
<dbReference type="GO" id="GO:0006508">
    <property type="term" value="P:proteolysis"/>
    <property type="evidence" value="ECO:0007669"/>
    <property type="project" value="UniProtKB-KW"/>
</dbReference>
<organism evidence="8 9">
    <name type="scientific">Niastella yeongjuensis</name>
    <dbReference type="NCBI Taxonomy" id="354355"/>
    <lineage>
        <taxon>Bacteria</taxon>
        <taxon>Pseudomonadati</taxon>
        <taxon>Bacteroidota</taxon>
        <taxon>Chitinophagia</taxon>
        <taxon>Chitinophagales</taxon>
        <taxon>Chitinophagaceae</taxon>
        <taxon>Niastella</taxon>
    </lineage>
</organism>
<dbReference type="GO" id="GO:0008239">
    <property type="term" value="F:dipeptidyl-peptidase activity"/>
    <property type="evidence" value="ECO:0007669"/>
    <property type="project" value="UniProtKB-UniRule"/>
</dbReference>
<dbReference type="EMBL" id="LVXG01000012">
    <property type="protein sequence ID" value="OQP51110.1"/>
    <property type="molecule type" value="Genomic_DNA"/>
</dbReference>
<evidence type="ECO:0000256" key="3">
    <source>
        <dbReference type="ARBA" id="ARBA00022670"/>
    </source>
</evidence>
<keyword evidence="3 7" id="KW-0645">Protease</keyword>
<feature type="signal peptide" evidence="7">
    <location>
        <begin position="1"/>
        <end position="19"/>
    </location>
</feature>
<dbReference type="PANTHER" id="PTHR38469">
    <property type="entry name" value="PERIPLASMIC PEPTIDASE SUBFAMILY S1B"/>
    <property type="match status" value="1"/>
</dbReference>
<keyword evidence="9" id="KW-1185">Reference proteome</keyword>
<dbReference type="InterPro" id="IPR009003">
    <property type="entry name" value="Peptidase_S1_PA"/>
</dbReference>
<evidence type="ECO:0000256" key="4">
    <source>
        <dbReference type="ARBA" id="ARBA00022729"/>
    </source>
</evidence>
<evidence type="ECO:0000313" key="9">
    <source>
        <dbReference type="Proteomes" id="UP000192610"/>
    </source>
</evidence>
<evidence type="ECO:0000313" key="8">
    <source>
        <dbReference type="EMBL" id="OQP51110.1"/>
    </source>
</evidence>
<sequence>MKKILLTVVLAVTMVRSFADEGMWLPLLLGQQVYNDMVKRGLKLTKEQLYSVNKASLKDAIIIFGGFCTGEIVSNEGLIFTNHHCGYDATANASTVEHNYLKNGFWSKSKQEEIPSPGLYAEFLTEIKDVTAEVLDSAKGLSGIERTAKVTAVSAAINKRYSDEATNTIARVSSLFKGNQFLVFVYKRYSDIRLAGVPPESIGKYGGDTDNWEWPRHTGDFSIFRVYMSKDGKPADYSPENVPLKPKHFLPVSIKGIKDGDYAMIYGYPGGTNRYETSYGIKQKIDIDNPTLVKLRDVRLKYMFEQMKDDPGVKLQLASDYASIANYWKFFDGESKQLVKYDVYDQKKAAEAKFQTWANGKPEFENLFKDWGTAYDQWRPYSKHRVFINEGIFGSPMLAFAASLQQIEVAIAKKGSSADIKKTVEAAREARAELLKSENKPSDQNIVAAVLMMYYKDIDKAQHPIGFYESLKSNFGDLNDEATYKKYAASIFANTMILDNAKWDAFANNPDATVLQADPAYAVASAFLKNWQGKFMQYSQQFTAKNNEYGRLYLKGVMLMDTVKAKKMYPDATFTMRVSFGNVKSYAPRDAVKYDYVTTMKGILEKYKPGDYEFDLPAKLLELAKKRDFGQYIDKQRNDLVVGFITTNDITGGNSGSPVIDGMGNLIGLAFDGNYEALSHKIQFDPVYNRTICVDVRYVLWCIDKLGGATNLINELKLVKQ</sequence>
<proteinExistence type="inferred from homology"/>
<evidence type="ECO:0000256" key="2">
    <source>
        <dbReference type="ARBA" id="ARBA00022438"/>
    </source>
</evidence>
<evidence type="ECO:0000256" key="7">
    <source>
        <dbReference type="RuleBase" id="RU366067"/>
    </source>
</evidence>
<feature type="chain" id="PRO_5022993481" description="Dipeptidyl-peptidase" evidence="7">
    <location>
        <begin position="20"/>
        <end position="721"/>
    </location>
</feature>
<evidence type="ECO:0000256" key="5">
    <source>
        <dbReference type="ARBA" id="ARBA00022801"/>
    </source>
</evidence>
<evidence type="ECO:0000256" key="6">
    <source>
        <dbReference type="ARBA" id="ARBA00022825"/>
    </source>
</evidence>
<dbReference type="EC" id="3.4.14.-" evidence="7"/>